<accession>A0A1X4NNQ9</accession>
<keyword evidence="2" id="KW-1185">Reference proteome</keyword>
<evidence type="ECO:0000313" key="1">
    <source>
        <dbReference type="EMBL" id="OSQ52150.1"/>
    </source>
</evidence>
<dbReference type="Pfam" id="PF20083">
    <property type="entry name" value="DUF6477"/>
    <property type="match status" value="1"/>
</dbReference>
<name>A0A1X4NNQ9_9RHOB</name>
<evidence type="ECO:0000313" key="2">
    <source>
        <dbReference type="Proteomes" id="UP000193926"/>
    </source>
</evidence>
<proteinExistence type="predicted"/>
<dbReference type="STRING" id="1123756.MGEO_06455"/>
<sequence length="103" mass="11422">MQDLLTQLASLRRPRLLIRAARIGMQMYRRDTRLPRLLGYGSAMRSGPALVALMALEAEQNERRENGDACYSIAEHVEVLTALMGEAQLLRAQTRAGAPCPVT</sequence>
<dbReference type="AlphaFoldDB" id="A0A1X4NNQ9"/>
<reference evidence="1 2" key="1">
    <citation type="submission" date="2014-03" db="EMBL/GenBank/DDBJ databases">
        <title>The draft genome sequence of Marivita geojedonensis KCTC 23882.</title>
        <authorList>
            <person name="Lai Q."/>
            <person name="Shao Z."/>
        </authorList>
    </citation>
    <scope>NUCLEOTIDE SEQUENCE [LARGE SCALE GENOMIC DNA]</scope>
    <source>
        <strain evidence="1 2">DPG-138</strain>
    </source>
</reference>
<organism evidence="1 2">
    <name type="scientific">Marivita geojedonensis</name>
    <dbReference type="NCBI Taxonomy" id="1123756"/>
    <lineage>
        <taxon>Bacteria</taxon>
        <taxon>Pseudomonadati</taxon>
        <taxon>Pseudomonadota</taxon>
        <taxon>Alphaproteobacteria</taxon>
        <taxon>Rhodobacterales</taxon>
        <taxon>Roseobacteraceae</taxon>
        <taxon>Marivita</taxon>
    </lineage>
</organism>
<dbReference type="EMBL" id="JFKC01000003">
    <property type="protein sequence ID" value="OSQ52150.1"/>
    <property type="molecule type" value="Genomic_DNA"/>
</dbReference>
<comment type="caution">
    <text evidence="1">The sequence shown here is derived from an EMBL/GenBank/DDBJ whole genome shotgun (WGS) entry which is preliminary data.</text>
</comment>
<protein>
    <submittedName>
        <fullName evidence="1">Uncharacterized protein</fullName>
    </submittedName>
</protein>
<dbReference type="Proteomes" id="UP000193926">
    <property type="component" value="Unassembled WGS sequence"/>
</dbReference>
<dbReference type="RefSeq" id="WP_085635890.1">
    <property type="nucleotide sequence ID" value="NZ_JFKC01000003.1"/>
</dbReference>
<dbReference type="OrthoDB" id="7875218at2"/>
<dbReference type="InterPro" id="IPR045516">
    <property type="entry name" value="DUF6477"/>
</dbReference>
<gene>
    <name evidence="1" type="ORF">MGEO_06455</name>
</gene>